<organism evidence="1 2">
    <name type="scientific">Marixanthomonas ophiurae</name>
    <dbReference type="NCBI Taxonomy" id="387659"/>
    <lineage>
        <taxon>Bacteria</taxon>
        <taxon>Pseudomonadati</taxon>
        <taxon>Bacteroidota</taxon>
        <taxon>Flavobacteriia</taxon>
        <taxon>Flavobacteriales</taxon>
        <taxon>Flavobacteriaceae</taxon>
        <taxon>Marixanthomonas</taxon>
    </lineage>
</organism>
<sequence length="197" mass="22604">MNRLLSFLTVAFIGVLMVNCGNEETQNETDTLQEHTDVLYGNTSFSFPELSENTRSYTNQWGAFEDFESQAISINGSTVEELKNKTERLLVYTDSIAKKIPDTLAVQSIKSRVMIAKTRAHLLDQLVHRAHIDSVTLQTYIAEMNNATSNLIVQLNDKFKKDAIDQQRINTEKKEIETQKRLRDSIFQEELKDKTQQ</sequence>
<dbReference type="Proteomes" id="UP000261082">
    <property type="component" value="Unassembled WGS sequence"/>
</dbReference>
<dbReference type="AlphaFoldDB" id="A0A3E1QAC7"/>
<protein>
    <submittedName>
        <fullName evidence="1">Uncharacterized protein</fullName>
    </submittedName>
</protein>
<accession>A0A3E1QAC7</accession>
<evidence type="ECO:0000313" key="1">
    <source>
        <dbReference type="EMBL" id="RFN59054.1"/>
    </source>
</evidence>
<dbReference type="EMBL" id="QVID01000001">
    <property type="protein sequence ID" value="RFN59054.1"/>
    <property type="molecule type" value="Genomic_DNA"/>
</dbReference>
<dbReference type="OrthoDB" id="1447539at2"/>
<reference evidence="1 2" key="1">
    <citation type="journal article" date="2007" name="Int. J. Syst. Evol. Microbiol.">
        <title>Marixanthomonas ophiurae gen. nov., sp. nov., a marine bacterium of the family Flavobacteriaceae isolated from a deep-sea brittle star.</title>
        <authorList>
            <person name="Romanenko L.A."/>
            <person name="Uchino M."/>
            <person name="Frolova G.M."/>
            <person name="Mikhailov V.V."/>
        </authorList>
    </citation>
    <scope>NUCLEOTIDE SEQUENCE [LARGE SCALE GENOMIC DNA]</scope>
    <source>
        <strain evidence="1 2">KMM 3046</strain>
    </source>
</reference>
<keyword evidence="2" id="KW-1185">Reference proteome</keyword>
<name>A0A3E1QAC7_9FLAO</name>
<dbReference type="RefSeq" id="WP_117158052.1">
    <property type="nucleotide sequence ID" value="NZ_QVID01000001.1"/>
</dbReference>
<gene>
    <name evidence="1" type="ORF">DZ858_02955</name>
</gene>
<evidence type="ECO:0000313" key="2">
    <source>
        <dbReference type="Proteomes" id="UP000261082"/>
    </source>
</evidence>
<comment type="caution">
    <text evidence="1">The sequence shown here is derived from an EMBL/GenBank/DDBJ whole genome shotgun (WGS) entry which is preliminary data.</text>
</comment>
<proteinExistence type="predicted"/>